<name>A0ACC0BTW1_CATRO</name>
<accession>A0ACC0BTW1</accession>
<protein>
    <submittedName>
        <fullName evidence="1">Uncharacterized protein</fullName>
    </submittedName>
</protein>
<dbReference type="Proteomes" id="UP001060085">
    <property type="component" value="Linkage Group LG02"/>
</dbReference>
<evidence type="ECO:0000313" key="2">
    <source>
        <dbReference type="Proteomes" id="UP001060085"/>
    </source>
</evidence>
<sequence>MDDYEEFAEENISFENHVDPNIFEEFLKPEGYVDHKHLFAIDRIFNSKLELVNWAKETAMKVSTYLIVTRYLSSSTFDRRPYVTLGCEHGGANKLRTKPEVDDEEEETTKLTEEQLIQIEQFRKSHVPPRSNNMICIIFCSAQKIYNVVANIKKNRMQGQNTVEEVLCLSAKQGYTIFYKNREDNNYNMPLLEVVGMTSTGKNFTVAIAFMRNKQATIYRWVLQ</sequence>
<comment type="caution">
    <text evidence="1">The sequence shown here is derived from an EMBL/GenBank/DDBJ whole genome shotgun (WGS) entry which is preliminary data.</text>
</comment>
<proteinExistence type="predicted"/>
<keyword evidence="2" id="KW-1185">Reference proteome</keyword>
<dbReference type="EMBL" id="CM044702">
    <property type="protein sequence ID" value="KAI5676071.1"/>
    <property type="molecule type" value="Genomic_DNA"/>
</dbReference>
<evidence type="ECO:0000313" key="1">
    <source>
        <dbReference type="EMBL" id="KAI5676071.1"/>
    </source>
</evidence>
<gene>
    <name evidence="1" type="ORF">M9H77_07021</name>
</gene>
<reference evidence="2" key="1">
    <citation type="journal article" date="2023" name="Nat. Plants">
        <title>Single-cell RNA sequencing provides a high-resolution roadmap for understanding the multicellular compartmentation of specialized metabolism.</title>
        <authorList>
            <person name="Sun S."/>
            <person name="Shen X."/>
            <person name="Li Y."/>
            <person name="Li Y."/>
            <person name="Wang S."/>
            <person name="Li R."/>
            <person name="Zhang H."/>
            <person name="Shen G."/>
            <person name="Guo B."/>
            <person name="Wei J."/>
            <person name="Xu J."/>
            <person name="St-Pierre B."/>
            <person name="Chen S."/>
            <person name="Sun C."/>
        </authorList>
    </citation>
    <scope>NUCLEOTIDE SEQUENCE [LARGE SCALE GENOMIC DNA]</scope>
</reference>
<organism evidence="1 2">
    <name type="scientific">Catharanthus roseus</name>
    <name type="common">Madagascar periwinkle</name>
    <name type="synonym">Vinca rosea</name>
    <dbReference type="NCBI Taxonomy" id="4058"/>
    <lineage>
        <taxon>Eukaryota</taxon>
        <taxon>Viridiplantae</taxon>
        <taxon>Streptophyta</taxon>
        <taxon>Embryophyta</taxon>
        <taxon>Tracheophyta</taxon>
        <taxon>Spermatophyta</taxon>
        <taxon>Magnoliopsida</taxon>
        <taxon>eudicotyledons</taxon>
        <taxon>Gunneridae</taxon>
        <taxon>Pentapetalae</taxon>
        <taxon>asterids</taxon>
        <taxon>lamiids</taxon>
        <taxon>Gentianales</taxon>
        <taxon>Apocynaceae</taxon>
        <taxon>Rauvolfioideae</taxon>
        <taxon>Vinceae</taxon>
        <taxon>Catharanthinae</taxon>
        <taxon>Catharanthus</taxon>
    </lineage>
</organism>